<protein>
    <submittedName>
        <fullName evidence="1">Uncharacterized protein</fullName>
    </submittedName>
</protein>
<name>A0A8S5RG36_9VIRU</name>
<accession>A0A8S5RG36</accession>
<evidence type="ECO:0000313" key="1">
    <source>
        <dbReference type="EMBL" id="DAE30041.1"/>
    </source>
</evidence>
<sequence length="67" mass="7875">MNMYEIECELKVHHLYSVAANSLEEAKQYLEKERYINDIGNNVRILDKVFLGSVSNEVVNSNIRWED</sequence>
<organism evidence="1">
    <name type="scientific">virus sp. ctE0n6</name>
    <dbReference type="NCBI Taxonomy" id="2827985"/>
    <lineage>
        <taxon>Viruses</taxon>
    </lineage>
</organism>
<proteinExistence type="predicted"/>
<reference evidence="1" key="1">
    <citation type="journal article" date="2021" name="Proc. Natl. Acad. Sci. U.S.A.">
        <title>A Catalog of Tens of Thousands of Viruses from Human Metagenomes Reveals Hidden Associations with Chronic Diseases.</title>
        <authorList>
            <person name="Tisza M.J."/>
            <person name="Buck C.B."/>
        </authorList>
    </citation>
    <scope>NUCLEOTIDE SEQUENCE</scope>
    <source>
        <strain evidence="1">CtE0n6</strain>
    </source>
</reference>
<dbReference type="EMBL" id="BK059101">
    <property type="protein sequence ID" value="DAE30041.1"/>
    <property type="molecule type" value="Genomic_DNA"/>
</dbReference>